<evidence type="ECO:0000313" key="2">
    <source>
        <dbReference type="EMBL" id="ASN70021.1"/>
    </source>
</evidence>
<organism evidence="2">
    <name type="scientific">uncultured Caudovirales phage</name>
    <dbReference type="NCBI Taxonomy" id="2100421"/>
    <lineage>
        <taxon>Viruses</taxon>
        <taxon>Duplodnaviria</taxon>
        <taxon>Heunggongvirae</taxon>
        <taxon>Uroviricota</taxon>
        <taxon>Caudoviricetes</taxon>
        <taxon>Peduoviridae</taxon>
        <taxon>Maltschvirus</taxon>
        <taxon>Maltschvirus maltsch</taxon>
    </lineage>
</organism>
<protein>
    <submittedName>
        <fullName evidence="2">Uncharacterized protein</fullName>
    </submittedName>
</protein>
<proteinExistence type="predicted"/>
<reference evidence="2" key="1">
    <citation type="submission" date="2017-06" db="EMBL/GenBank/DDBJ databases">
        <title>Novel phages from South African skin metaviromes.</title>
        <authorList>
            <person name="van Zyl L.J."/>
            <person name="Abrahams Y."/>
            <person name="Stander E.A."/>
            <person name="Kirby B.M."/>
            <person name="Clavaud C."/>
            <person name="Farcet C."/>
            <person name="Breton L."/>
            <person name="Trindade M.I."/>
        </authorList>
    </citation>
    <scope>NUCLEOTIDE SEQUENCE</scope>
</reference>
<gene>
    <name evidence="1" type="ORF">7S8_40</name>
    <name evidence="2" type="ORF">8AX1_27</name>
</gene>
<name>A0A2H4JD83_9CAUD</name>
<accession>A0A2H4JD83</accession>
<dbReference type="EMBL" id="MF417899">
    <property type="protein sequence ID" value="ASN69968.1"/>
    <property type="molecule type" value="Genomic_DNA"/>
</dbReference>
<dbReference type="EMBL" id="MF417900">
    <property type="protein sequence ID" value="ASN70021.1"/>
    <property type="molecule type" value="Genomic_DNA"/>
</dbReference>
<sequence>MRHKLLKTANDLNKLILHSDEKVKAEFHTFDNGEVGITFWHYSQKYESNCNHLNFYEFFTDEELQQKFELAKEVIAGECLIDERNSDISN</sequence>
<evidence type="ECO:0000313" key="1">
    <source>
        <dbReference type="EMBL" id="ASN69968.1"/>
    </source>
</evidence>